<comment type="caution">
    <text evidence="3">The sequence shown here is derived from an EMBL/GenBank/DDBJ whole genome shotgun (WGS) entry which is preliminary data.</text>
</comment>
<organism evidence="3 4">
    <name type="scientific">Phyllobacterium zundukense</name>
    <dbReference type="NCBI Taxonomy" id="1867719"/>
    <lineage>
        <taxon>Bacteria</taxon>
        <taxon>Pseudomonadati</taxon>
        <taxon>Pseudomonadota</taxon>
        <taxon>Alphaproteobacteria</taxon>
        <taxon>Hyphomicrobiales</taxon>
        <taxon>Phyllobacteriaceae</taxon>
        <taxon>Phyllobacterium</taxon>
    </lineage>
</organism>
<keyword evidence="1" id="KW-0802">TPR repeat</keyword>
<sequence>MKLAVFGEATVSLGGQLVPRVPANFLRIVVYLLLENENHSVSRGKLSQIFWSDTDQAHASMNLRQSLARIRKFQEQYGLNLVQGDATYVYLNLSQVKAELLRIDLLDYMNYARRGDIESALGLCELYTGDLLAQNEPQNSDFDEWLDIERVRLRDDLITMLLEMVNKPVGVSIDEKRQCARKLIEIDPYQEVGYRTLMQTASQLGLIAKVERTFRECTKKLRDDLDVEPEEETIELYQQLLPKLSPATTRGLLVPPQPTSPLYNNGAEIQLPQPMRAANQIEQNKQAGLPRVIVLYMPHNAADPMEQLAASLVDDITIGLCRLRTLSVVAPYTSKRVVTESSVDNFGGLNEQFGVNYAVDSKIVRRDGFCFLSVKLVDVATQEIVWAEKQKFDYVLPEQQYRQLSIRIILSVVSVIEKSELDRYNKLFQDPNAYYWYLIGKREIDKFDLPKLRQARQSFKNALTASPDFVPALSGIARTMQKEWLVLARSEKNILIEGEQIAKRAAPTDPDDERPLRELGTISMYLGKFDDSLEYFDQGESINPQHADLLADYADALTHYGWLDQALEKIQQAIAHNPLAPDYYYWVGAGTLHYLDRYAEAISFLERMKNPRAAARLMAACWAMLGEREKAVECRKQALEDTPDFEIDDWLKSMCLRLPEHREKYKTSLREAGFH</sequence>
<dbReference type="KEGG" id="pht:BLM14_14665"/>
<dbReference type="Gene3D" id="1.10.10.10">
    <property type="entry name" value="Winged helix-like DNA-binding domain superfamily/Winged helix DNA-binding domain"/>
    <property type="match status" value="1"/>
</dbReference>
<evidence type="ECO:0000313" key="3">
    <source>
        <dbReference type="EMBL" id="PIO42310.1"/>
    </source>
</evidence>
<protein>
    <recommendedName>
        <fullName evidence="2">Bacterial transcriptional activator domain-containing protein</fullName>
    </recommendedName>
</protein>
<dbReference type="PROSITE" id="PS50005">
    <property type="entry name" value="TPR"/>
    <property type="match status" value="1"/>
</dbReference>
<dbReference type="SUPFAM" id="SSF48452">
    <property type="entry name" value="TPR-like"/>
    <property type="match status" value="2"/>
</dbReference>
<dbReference type="AlphaFoldDB" id="A0A2N9VS42"/>
<keyword evidence="4" id="KW-1185">Reference proteome</keyword>
<dbReference type="InterPro" id="IPR005158">
    <property type="entry name" value="BTAD"/>
</dbReference>
<reference evidence="3 4" key="1">
    <citation type="journal article" date="2017" name="Int J Environ Stud">
        <title>Does the Miocene-Pliocene relict legume Oxytropis triphylla form nitrogen-fixing nodules with a combination of bacterial strains?</title>
        <authorList>
            <person name="Safronova V."/>
            <person name="Belimov A."/>
            <person name="Sazanova A."/>
            <person name="Kuznetsova I."/>
            <person name="Popova J."/>
            <person name="Andronov E."/>
            <person name="Verkhozina A."/>
            <person name="Tikhonovich I."/>
        </authorList>
    </citation>
    <scope>NUCLEOTIDE SEQUENCE [LARGE SCALE GENOMIC DNA]</scope>
    <source>
        <strain evidence="3 4">Tri-38</strain>
    </source>
</reference>
<dbReference type="Gene3D" id="1.25.40.10">
    <property type="entry name" value="Tetratricopeptide repeat domain"/>
    <property type="match status" value="2"/>
</dbReference>
<dbReference type="EMBL" id="MZMT01000053">
    <property type="protein sequence ID" value="PIO42310.1"/>
    <property type="molecule type" value="Genomic_DNA"/>
</dbReference>
<dbReference type="SMART" id="SM01043">
    <property type="entry name" value="BTAD"/>
    <property type="match status" value="1"/>
</dbReference>
<dbReference type="RefSeq" id="WP_100000110.1">
    <property type="nucleotide sequence ID" value="NZ_CP017940.1"/>
</dbReference>
<dbReference type="InterPro" id="IPR036388">
    <property type="entry name" value="WH-like_DNA-bd_sf"/>
</dbReference>
<proteinExistence type="predicted"/>
<evidence type="ECO:0000313" key="4">
    <source>
        <dbReference type="Proteomes" id="UP000232163"/>
    </source>
</evidence>
<dbReference type="InterPro" id="IPR051677">
    <property type="entry name" value="AfsR-DnrI-RedD_regulator"/>
</dbReference>
<evidence type="ECO:0000259" key="2">
    <source>
        <dbReference type="SMART" id="SM01043"/>
    </source>
</evidence>
<dbReference type="OrthoDB" id="54411at2"/>
<dbReference type="SMART" id="SM00028">
    <property type="entry name" value="TPR"/>
    <property type="match status" value="2"/>
</dbReference>
<evidence type="ECO:0000256" key="1">
    <source>
        <dbReference type="PROSITE-ProRule" id="PRU00339"/>
    </source>
</evidence>
<dbReference type="Pfam" id="PF03704">
    <property type="entry name" value="BTAD"/>
    <property type="match status" value="1"/>
</dbReference>
<dbReference type="InterPro" id="IPR019734">
    <property type="entry name" value="TPR_rpt"/>
</dbReference>
<dbReference type="Proteomes" id="UP000232163">
    <property type="component" value="Unassembled WGS sequence"/>
</dbReference>
<gene>
    <name evidence="3" type="ORF">B5P45_25125</name>
</gene>
<name>A0A2N9VS42_9HYPH</name>
<dbReference type="Pfam" id="PF13429">
    <property type="entry name" value="TPR_15"/>
    <property type="match status" value="1"/>
</dbReference>
<accession>A0A2N9VS42</accession>
<feature type="repeat" description="TPR" evidence="1">
    <location>
        <begin position="513"/>
        <end position="546"/>
    </location>
</feature>
<dbReference type="InterPro" id="IPR011990">
    <property type="entry name" value="TPR-like_helical_dom_sf"/>
</dbReference>
<feature type="domain" description="Bacterial transcriptional activator" evidence="2">
    <location>
        <begin position="103"/>
        <end position="241"/>
    </location>
</feature>
<dbReference type="PANTHER" id="PTHR35807">
    <property type="entry name" value="TRANSCRIPTIONAL REGULATOR REDD-RELATED"/>
    <property type="match status" value="1"/>
</dbReference>